<dbReference type="PANTHER" id="PTHR24286:SF53">
    <property type="entry name" value="BETA-AMYRIN 28-OXIDASE-LIKE"/>
    <property type="match status" value="1"/>
</dbReference>
<keyword evidence="4" id="KW-0472">Membrane</keyword>
<dbReference type="GO" id="GO:0004497">
    <property type="term" value="F:monooxygenase activity"/>
    <property type="evidence" value="ECO:0007669"/>
    <property type="project" value="UniProtKB-KW"/>
</dbReference>
<comment type="cofactor">
    <cofactor evidence="6">
        <name>heme</name>
        <dbReference type="ChEBI" id="CHEBI:30413"/>
    </cofactor>
</comment>
<evidence type="ECO:0000313" key="9">
    <source>
        <dbReference type="Proteomes" id="UP001161247"/>
    </source>
</evidence>
<keyword evidence="7" id="KW-0503">Monooxygenase</keyword>
<evidence type="ECO:0000256" key="7">
    <source>
        <dbReference type="RuleBase" id="RU000461"/>
    </source>
</evidence>
<protein>
    <submittedName>
        <fullName evidence="8">OLC1v1025462C1</fullName>
    </submittedName>
</protein>
<dbReference type="SUPFAM" id="SSF48264">
    <property type="entry name" value="Cytochrome P450"/>
    <property type="match status" value="1"/>
</dbReference>
<comment type="similarity">
    <text evidence="7">Belongs to the cytochrome P450 family.</text>
</comment>
<evidence type="ECO:0000256" key="5">
    <source>
        <dbReference type="ARBA" id="ARBA00023004"/>
    </source>
</evidence>
<evidence type="ECO:0000256" key="3">
    <source>
        <dbReference type="ARBA" id="ARBA00022723"/>
    </source>
</evidence>
<proteinExistence type="inferred from homology"/>
<keyword evidence="6 7" id="KW-0349">Heme</keyword>
<dbReference type="InterPro" id="IPR036396">
    <property type="entry name" value="Cyt_P450_sf"/>
</dbReference>
<dbReference type="GO" id="GO:0016020">
    <property type="term" value="C:membrane"/>
    <property type="evidence" value="ECO:0007669"/>
    <property type="project" value="UniProtKB-SubCell"/>
</dbReference>
<dbReference type="InterPro" id="IPR017972">
    <property type="entry name" value="Cyt_P450_CS"/>
</dbReference>
<sequence length="334" mass="38337">MDSMAREHLIREWKPFDDVKVYTKVNKFALSLACRLLLGIDDPIQVQKFSDTFRYAMSGFYSMPVNFPGTSYHSALKEIGSLKKQMLKIIQDKKQRLKNSGAADTNVDILSWMLMDPNFKSKPESEIAFNLITLLIPSHESTSSAAAFVLKYVAEFPSIHDMVYKEMMAIANSKPPEELLNWEDIQKMKYSWCVINESLRLTPPGLGTFREATKNLNFAGYTIPEGWKVLWSPFTTNKDPKYYPDPDKCDPTRHEGNGPEPGTHMPFSMGPRKCPGQDYAKFVVLVYMYNVLRRFKLQVLNPDENIMYRGGPIPENGLPMRLQPLYRNVSHKTE</sequence>
<keyword evidence="2" id="KW-0812">Transmembrane</keyword>
<keyword evidence="7" id="KW-0560">Oxidoreductase</keyword>
<accession>A0AAV1C4V1</accession>
<organism evidence="8 9">
    <name type="scientific">Oldenlandia corymbosa var. corymbosa</name>
    <dbReference type="NCBI Taxonomy" id="529605"/>
    <lineage>
        <taxon>Eukaryota</taxon>
        <taxon>Viridiplantae</taxon>
        <taxon>Streptophyta</taxon>
        <taxon>Embryophyta</taxon>
        <taxon>Tracheophyta</taxon>
        <taxon>Spermatophyta</taxon>
        <taxon>Magnoliopsida</taxon>
        <taxon>eudicotyledons</taxon>
        <taxon>Gunneridae</taxon>
        <taxon>Pentapetalae</taxon>
        <taxon>asterids</taxon>
        <taxon>lamiids</taxon>
        <taxon>Gentianales</taxon>
        <taxon>Rubiaceae</taxon>
        <taxon>Rubioideae</taxon>
        <taxon>Spermacoceae</taxon>
        <taxon>Hedyotis-Oldenlandia complex</taxon>
        <taxon>Oldenlandia</taxon>
    </lineage>
</organism>
<dbReference type="PANTHER" id="PTHR24286">
    <property type="entry name" value="CYTOCHROME P450 26"/>
    <property type="match status" value="1"/>
</dbReference>
<dbReference type="AlphaFoldDB" id="A0AAV1C4V1"/>
<gene>
    <name evidence="8" type="ORF">OLC1_LOCUS2746</name>
</gene>
<keyword evidence="9" id="KW-1185">Reference proteome</keyword>
<keyword evidence="4" id="KW-1133">Transmembrane helix</keyword>
<keyword evidence="5 6" id="KW-0408">Iron</keyword>
<evidence type="ECO:0000256" key="4">
    <source>
        <dbReference type="ARBA" id="ARBA00022989"/>
    </source>
</evidence>
<dbReference type="InterPro" id="IPR002403">
    <property type="entry name" value="Cyt_P450_E_grp-IV"/>
</dbReference>
<dbReference type="InterPro" id="IPR001128">
    <property type="entry name" value="Cyt_P450"/>
</dbReference>
<keyword evidence="3 6" id="KW-0479">Metal-binding</keyword>
<dbReference type="Gene3D" id="1.10.630.10">
    <property type="entry name" value="Cytochrome P450"/>
    <property type="match status" value="1"/>
</dbReference>
<dbReference type="GO" id="GO:0016125">
    <property type="term" value="P:sterol metabolic process"/>
    <property type="evidence" value="ECO:0007669"/>
    <property type="project" value="TreeGrafter"/>
</dbReference>
<evidence type="ECO:0000256" key="6">
    <source>
        <dbReference type="PIRSR" id="PIRSR602403-1"/>
    </source>
</evidence>
<dbReference type="GO" id="GO:0005506">
    <property type="term" value="F:iron ion binding"/>
    <property type="evidence" value="ECO:0007669"/>
    <property type="project" value="InterPro"/>
</dbReference>
<evidence type="ECO:0000256" key="2">
    <source>
        <dbReference type="ARBA" id="ARBA00022692"/>
    </source>
</evidence>
<name>A0AAV1C4V1_OLDCO</name>
<dbReference type="PRINTS" id="PR00465">
    <property type="entry name" value="EP450IV"/>
</dbReference>
<dbReference type="PRINTS" id="PR00385">
    <property type="entry name" value="P450"/>
</dbReference>
<dbReference type="PROSITE" id="PS00086">
    <property type="entry name" value="CYTOCHROME_P450"/>
    <property type="match status" value="1"/>
</dbReference>
<evidence type="ECO:0000256" key="1">
    <source>
        <dbReference type="ARBA" id="ARBA00004167"/>
    </source>
</evidence>
<dbReference type="Pfam" id="PF00067">
    <property type="entry name" value="p450"/>
    <property type="match status" value="1"/>
</dbReference>
<reference evidence="8" key="1">
    <citation type="submission" date="2023-03" db="EMBL/GenBank/DDBJ databases">
        <authorList>
            <person name="Julca I."/>
        </authorList>
    </citation>
    <scope>NUCLEOTIDE SEQUENCE</scope>
</reference>
<evidence type="ECO:0000313" key="8">
    <source>
        <dbReference type="EMBL" id="CAI9090644.1"/>
    </source>
</evidence>
<dbReference type="Proteomes" id="UP001161247">
    <property type="component" value="Chromosome 1"/>
</dbReference>
<feature type="binding site" description="axial binding residue" evidence="6">
    <location>
        <position position="274"/>
    </location>
    <ligand>
        <name>heme</name>
        <dbReference type="ChEBI" id="CHEBI:30413"/>
    </ligand>
    <ligandPart>
        <name>Fe</name>
        <dbReference type="ChEBI" id="CHEBI:18248"/>
    </ligandPart>
</feature>
<dbReference type="GO" id="GO:0016705">
    <property type="term" value="F:oxidoreductase activity, acting on paired donors, with incorporation or reduction of molecular oxygen"/>
    <property type="evidence" value="ECO:0007669"/>
    <property type="project" value="InterPro"/>
</dbReference>
<dbReference type="GO" id="GO:0020037">
    <property type="term" value="F:heme binding"/>
    <property type="evidence" value="ECO:0007669"/>
    <property type="project" value="InterPro"/>
</dbReference>
<dbReference type="EMBL" id="OX459118">
    <property type="protein sequence ID" value="CAI9090644.1"/>
    <property type="molecule type" value="Genomic_DNA"/>
</dbReference>
<comment type="subcellular location">
    <subcellularLocation>
        <location evidence="1">Membrane</location>
        <topology evidence="1">Single-pass membrane protein</topology>
    </subcellularLocation>
</comment>